<feature type="region of interest" description="Disordered" evidence="1">
    <location>
        <begin position="160"/>
        <end position="180"/>
    </location>
</feature>
<dbReference type="Proteomes" id="UP000693970">
    <property type="component" value="Unassembled WGS sequence"/>
</dbReference>
<name>A0A9K3LQX3_9STRA</name>
<dbReference type="AlphaFoldDB" id="A0A9K3LQX3"/>
<gene>
    <name evidence="3" type="ORF">IV203_029135</name>
</gene>
<evidence type="ECO:0000313" key="3">
    <source>
        <dbReference type="EMBL" id="KAG7366465.1"/>
    </source>
</evidence>
<sequence length="180" mass="20154">MFLLPLFQVGFVIVMALAASVRTITDKKKRPITWLIDGNNFLGQKGTLRDAELLAERLKPITTEAAEQVTLIFDGRKGETTRHDTLDGPMFRRVQLEEGKIADDFILELISELSKASKSNRVKLVTADKRLRAVALSTKPTVKSVVNPKVFWKKYLPRMSGQKKRAAENEVAAKDSGNED</sequence>
<feature type="compositionally biased region" description="Basic and acidic residues" evidence="1">
    <location>
        <begin position="165"/>
        <end position="180"/>
    </location>
</feature>
<reference evidence="3" key="1">
    <citation type="journal article" date="2021" name="Sci. Rep.">
        <title>Diploid genomic architecture of Nitzschia inconspicua, an elite biomass production diatom.</title>
        <authorList>
            <person name="Oliver A."/>
            <person name="Podell S."/>
            <person name="Pinowska A."/>
            <person name="Traller J.C."/>
            <person name="Smith S.R."/>
            <person name="McClure R."/>
            <person name="Beliaev A."/>
            <person name="Bohutskyi P."/>
            <person name="Hill E.A."/>
            <person name="Rabines A."/>
            <person name="Zheng H."/>
            <person name="Allen L.Z."/>
            <person name="Kuo A."/>
            <person name="Grigoriev I.V."/>
            <person name="Allen A.E."/>
            <person name="Hazlebeck D."/>
            <person name="Allen E.E."/>
        </authorList>
    </citation>
    <scope>NUCLEOTIDE SEQUENCE</scope>
    <source>
        <strain evidence="3">Hildebrandi</strain>
    </source>
</reference>
<evidence type="ECO:0000256" key="1">
    <source>
        <dbReference type="SAM" id="MobiDB-lite"/>
    </source>
</evidence>
<reference evidence="3" key="2">
    <citation type="submission" date="2021-04" db="EMBL/GenBank/DDBJ databases">
        <authorList>
            <person name="Podell S."/>
        </authorList>
    </citation>
    <scope>NUCLEOTIDE SEQUENCE</scope>
    <source>
        <strain evidence="3">Hildebrandi</strain>
    </source>
</reference>
<feature type="signal peptide" evidence="2">
    <location>
        <begin position="1"/>
        <end position="18"/>
    </location>
</feature>
<dbReference type="EMBL" id="JAGRRH010000007">
    <property type="protein sequence ID" value="KAG7366465.1"/>
    <property type="molecule type" value="Genomic_DNA"/>
</dbReference>
<evidence type="ECO:0000313" key="4">
    <source>
        <dbReference type="Proteomes" id="UP000693970"/>
    </source>
</evidence>
<evidence type="ECO:0000256" key="2">
    <source>
        <dbReference type="SAM" id="SignalP"/>
    </source>
</evidence>
<organism evidence="3 4">
    <name type="scientific">Nitzschia inconspicua</name>
    <dbReference type="NCBI Taxonomy" id="303405"/>
    <lineage>
        <taxon>Eukaryota</taxon>
        <taxon>Sar</taxon>
        <taxon>Stramenopiles</taxon>
        <taxon>Ochrophyta</taxon>
        <taxon>Bacillariophyta</taxon>
        <taxon>Bacillariophyceae</taxon>
        <taxon>Bacillariophycidae</taxon>
        <taxon>Bacillariales</taxon>
        <taxon>Bacillariaceae</taxon>
        <taxon>Nitzschia</taxon>
    </lineage>
</organism>
<comment type="caution">
    <text evidence="3">The sequence shown here is derived from an EMBL/GenBank/DDBJ whole genome shotgun (WGS) entry which is preliminary data.</text>
</comment>
<accession>A0A9K3LQX3</accession>
<protein>
    <submittedName>
        <fullName evidence="3">YacP-like NYN domain containing protein</fullName>
    </submittedName>
</protein>
<keyword evidence="2" id="KW-0732">Signal</keyword>
<feature type="chain" id="PRO_5039925569" evidence="2">
    <location>
        <begin position="19"/>
        <end position="180"/>
    </location>
</feature>
<proteinExistence type="predicted"/>
<keyword evidence="4" id="KW-1185">Reference proteome</keyword>
<dbReference type="OrthoDB" id="38100at2759"/>